<evidence type="ECO:0000313" key="3">
    <source>
        <dbReference type="Proteomes" id="UP000033035"/>
    </source>
</evidence>
<dbReference type="Pfam" id="PF01381">
    <property type="entry name" value="HTH_3"/>
    <property type="match status" value="1"/>
</dbReference>
<name>A0A0F5IKP8_9BACT</name>
<dbReference type="CDD" id="cd00093">
    <property type="entry name" value="HTH_XRE"/>
    <property type="match status" value="1"/>
</dbReference>
<dbReference type="PATRIC" id="fig|1203610.3.peg.5453"/>
<dbReference type="HOGENOM" id="CLU_147365_1_0_10"/>
<dbReference type="SUPFAM" id="SSF47413">
    <property type="entry name" value="lambda repressor-like DNA-binding domains"/>
    <property type="match status" value="1"/>
</dbReference>
<sequence>MEKEAEQRITGNVNQGANVQRLRQILGIKQETLAEKLGIDQSGVSRLESRRVIENDTLLKIANILNVSPKIIQELQENPLSVVIENTFESGSSNNGNIVGNTEKIENIIHPLDKIVELNKQTSELYERMLALEKEKSALLEQLLKEKQG</sequence>
<evidence type="ECO:0000259" key="1">
    <source>
        <dbReference type="PROSITE" id="PS50943"/>
    </source>
</evidence>
<gene>
    <name evidence="2" type="ORF">HMPREF1536_05337</name>
</gene>
<dbReference type="AlphaFoldDB" id="A0A0F5IKP8"/>
<reference evidence="2 3" key="1">
    <citation type="submission" date="2013-04" db="EMBL/GenBank/DDBJ databases">
        <title>The Genome Sequence of Parabacteroides gordonii DSM 23371.</title>
        <authorList>
            <consortium name="The Broad Institute Genomics Platform"/>
            <person name="Earl A."/>
            <person name="Ward D."/>
            <person name="Feldgarden M."/>
            <person name="Gevers D."/>
            <person name="Martens E."/>
            <person name="Sakamoto M."/>
            <person name="Benno Y."/>
            <person name="Suzuki N."/>
            <person name="Matsunaga N."/>
            <person name="Koshihara K."/>
            <person name="Seki M."/>
            <person name="Komiya H."/>
            <person name="Walker B."/>
            <person name="Young S."/>
            <person name="Zeng Q."/>
            <person name="Gargeya S."/>
            <person name="Fitzgerald M."/>
            <person name="Haas B."/>
            <person name="Abouelleil A."/>
            <person name="Allen A.W."/>
            <person name="Alvarado L."/>
            <person name="Arachchi H.M."/>
            <person name="Berlin A.M."/>
            <person name="Chapman S.B."/>
            <person name="Gainer-Dewar J."/>
            <person name="Goldberg J."/>
            <person name="Griggs A."/>
            <person name="Gujja S."/>
            <person name="Hansen M."/>
            <person name="Howarth C."/>
            <person name="Imamovic A."/>
            <person name="Ireland A."/>
            <person name="Larimer J."/>
            <person name="McCowan C."/>
            <person name="Murphy C."/>
            <person name="Pearson M."/>
            <person name="Poon T.W."/>
            <person name="Priest M."/>
            <person name="Roberts A."/>
            <person name="Saif S."/>
            <person name="Shea T."/>
            <person name="Sisk P."/>
            <person name="Sykes S."/>
            <person name="Wortman J."/>
            <person name="Nusbaum C."/>
            <person name="Birren B."/>
        </authorList>
    </citation>
    <scope>NUCLEOTIDE SEQUENCE [LARGE SCALE GENOMIC DNA]</scope>
    <source>
        <strain evidence="2 3">MS-1</strain>
    </source>
</reference>
<evidence type="ECO:0000313" key="2">
    <source>
        <dbReference type="EMBL" id="KKB45697.1"/>
    </source>
</evidence>
<protein>
    <recommendedName>
        <fullName evidence="1">HTH cro/C1-type domain-containing protein</fullName>
    </recommendedName>
</protein>
<dbReference type="PROSITE" id="PS50943">
    <property type="entry name" value="HTH_CROC1"/>
    <property type="match status" value="1"/>
</dbReference>
<dbReference type="RefSeq" id="WP_044191996.1">
    <property type="nucleotide sequence ID" value="NZ_AUAE01000014.1"/>
</dbReference>
<proteinExistence type="predicted"/>
<dbReference type="InterPro" id="IPR010982">
    <property type="entry name" value="Lambda_DNA-bd_dom_sf"/>
</dbReference>
<organism evidence="2 3">
    <name type="scientific">Parabacteroides gordonii MS-1 = DSM 23371</name>
    <dbReference type="NCBI Taxonomy" id="1203610"/>
    <lineage>
        <taxon>Bacteria</taxon>
        <taxon>Pseudomonadati</taxon>
        <taxon>Bacteroidota</taxon>
        <taxon>Bacteroidia</taxon>
        <taxon>Bacteroidales</taxon>
        <taxon>Tannerellaceae</taxon>
        <taxon>Parabacteroides</taxon>
    </lineage>
</organism>
<dbReference type="SMART" id="SM00530">
    <property type="entry name" value="HTH_XRE"/>
    <property type="match status" value="1"/>
</dbReference>
<dbReference type="Proteomes" id="UP000033035">
    <property type="component" value="Unassembled WGS sequence"/>
</dbReference>
<comment type="caution">
    <text evidence="2">The sequence shown here is derived from an EMBL/GenBank/DDBJ whole genome shotgun (WGS) entry which is preliminary data.</text>
</comment>
<dbReference type="STRING" id="1203610.HMPREF1536_05337"/>
<dbReference type="EMBL" id="AQHW01000031">
    <property type="protein sequence ID" value="KKB45697.1"/>
    <property type="molecule type" value="Genomic_DNA"/>
</dbReference>
<dbReference type="GO" id="GO:0003677">
    <property type="term" value="F:DNA binding"/>
    <property type="evidence" value="ECO:0007669"/>
    <property type="project" value="InterPro"/>
</dbReference>
<dbReference type="InterPro" id="IPR001387">
    <property type="entry name" value="Cro/C1-type_HTH"/>
</dbReference>
<dbReference type="Gene3D" id="1.10.260.40">
    <property type="entry name" value="lambda repressor-like DNA-binding domains"/>
    <property type="match status" value="1"/>
</dbReference>
<accession>A0A0F5IKP8</accession>
<feature type="domain" description="HTH cro/C1-type" evidence="1">
    <location>
        <begin position="19"/>
        <end position="72"/>
    </location>
</feature>
<keyword evidence="3" id="KW-1185">Reference proteome</keyword>